<evidence type="ECO:0000313" key="11">
    <source>
        <dbReference type="EMBL" id="GAA5139909.1"/>
    </source>
</evidence>
<comment type="similarity">
    <text evidence="2">Belongs to the YkuD family.</text>
</comment>
<dbReference type="Proteomes" id="UP001499852">
    <property type="component" value="Unassembled WGS sequence"/>
</dbReference>
<feature type="active site" description="Nucleophile" evidence="7">
    <location>
        <position position="338"/>
    </location>
</feature>
<keyword evidence="5 7" id="KW-0573">Peptidoglycan synthesis</keyword>
<feature type="compositionally biased region" description="Basic and acidic residues" evidence="8">
    <location>
        <begin position="207"/>
        <end position="223"/>
    </location>
</feature>
<proteinExistence type="inferred from homology"/>
<reference evidence="12" key="1">
    <citation type="journal article" date="2019" name="Int. J. Syst. Evol. Microbiol.">
        <title>The Global Catalogue of Microorganisms (GCM) 10K type strain sequencing project: providing services to taxonomists for standard genome sequencing and annotation.</title>
        <authorList>
            <consortium name="The Broad Institute Genomics Platform"/>
            <consortium name="The Broad Institute Genome Sequencing Center for Infectious Disease"/>
            <person name="Wu L."/>
            <person name="Ma J."/>
        </authorList>
    </citation>
    <scope>NUCLEOTIDE SEQUENCE [LARGE SCALE GENOMIC DNA]</scope>
    <source>
        <strain evidence="12">JCM 18053</strain>
    </source>
</reference>
<comment type="caution">
    <text evidence="11">The sequence shown here is derived from an EMBL/GenBank/DDBJ whole genome shotgun (WGS) entry which is preliminary data.</text>
</comment>
<evidence type="ECO:0000313" key="12">
    <source>
        <dbReference type="Proteomes" id="UP001499852"/>
    </source>
</evidence>
<dbReference type="InterPro" id="IPR050979">
    <property type="entry name" value="LD-transpeptidase"/>
</dbReference>
<feature type="signal peptide" evidence="9">
    <location>
        <begin position="1"/>
        <end position="26"/>
    </location>
</feature>
<dbReference type="CDD" id="cd16913">
    <property type="entry name" value="YkuD_like"/>
    <property type="match status" value="1"/>
</dbReference>
<sequence>MLCMNPFPRFLLLAACLFGPFTSAFAAQTDPPAASSDVEAATLLQVFLDRAGFGPGKIDGHYGGFTEKAFHLYRQAQGKEEATAAEPAKDDKAKRPLPDLKDLDLASIGPAFIEYTVTEADQKTVGELPKEVKAMAKLKWLPYASLAEALAEKFHCDLDFLKELNSGKLESVKAGDKIKVPNVEPFDVAAVKDLPLLDLTDSGEDDDKPKGKNADKTSDKETPEGTAAKIEVKVDAGDNMLRLFEAGKLTAAFPVTIGSQQTQSPEGDWKVRGIARLPDFRYDESFLKTGERSDETYLLSPGPNNPVGVIWIALNKRGIGLHGTGDPDAIGRSASHGCVRLANWDIVRLATRLRAGVAVSIH</sequence>
<feature type="region of interest" description="Disordered" evidence="8">
    <location>
        <begin position="199"/>
        <end position="229"/>
    </location>
</feature>
<dbReference type="PANTHER" id="PTHR30582:SF30">
    <property type="entry name" value="BLR4375 PROTEIN"/>
    <property type="match status" value="1"/>
</dbReference>
<dbReference type="EMBL" id="BAABIA010000004">
    <property type="protein sequence ID" value="GAA5139909.1"/>
    <property type="molecule type" value="Genomic_DNA"/>
</dbReference>
<dbReference type="PANTHER" id="PTHR30582">
    <property type="entry name" value="L,D-TRANSPEPTIDASE"/>
    <property type="match status" value="1"/>
</dbReference>
<feature type="chain" id="PRO_5045786542" description="L,D-TPase catalytic domain-containing protein" evidence="9">
    <location>
        <begin position="27"/>
        <end position="362"/>
    </location>
</feature>
<feature type="domain" description="L,D-TPase catalytic" evidence="10">
    <location>
        <begin position="230"/>
        <end position="362"/>
    </location>
</feature>
<keyword evidence="6 7" id="KW-0961">Cell wall biogenesis/degradation</keyword>
<dbReference type="Gene3D" id="2.40.440.10">
    <property type="entry name" value="L,D-transpeptidase catalytic domain-like"/>
    <property type="match status" value="1"/>
</dbReference>
<dbReference type="InterPro" id="IPR038063">
    <property type="entry name" value="Transpep_catalytic_dom"/>
</dbReference>
<keyword evidence="9" id="KW-0732">Signal</keyword>
<organism evidence="11 12">
    <name type="scientific">Prosthecobacter algae</name>
    <dbReference type="NCBI Taxonomy" id="1144682"/>
    <lineage>
        <taxon>Bacteria</taxon>
        <taxon>Pseudomonadati</taxon>
        <taxon>Verrucomicrobiota</taxon>
        <taxon>Verrucomicrobiia</taxon>
        <taxon>Verrucomicrobiales</taxon>
        <taxon>Verrucomicrobiaceae</taxon>
        <taxon>Prosthecobacter</taxon>
    </lineage>
</organism>
<evidence type="ECO:0000256" key="6">
    <source>
        <dbReference type="ARBA" id="ARBA00023316"/>
    </source>
</evidence>
<comment type="pathway">
    <text evidence="1 7">Cell wall biogenesis; peptidoglycan biosynthesis.</text>
</comment>
<name>A0ABP9P2Z0_9BACT</name>
<keyword evidence="12" id="KW-1185">Reference proteome</keyword>
<dbReference type="SUPFAM" id="SSF141523">
    <property type="entry name" value="L,D-transpeptidase catalytic domain-like"/>
    <property type="match status" value="1"/>
</dbReference>
<gene>
    <name evidence="11" type="ORF">GCM10023213_21460</name>
</gene>
<keyword evidence="3" id="KW-0808">Transferase</keyword>
<feature type="active site" description="Proton donor/acceptor" evidence="7">
    <location>
        <position position="322"/>
    </location>
</feature>
<evidence type="ECO:0000256" key="3">
    <source>
        <dbReference type="ARBA" id="ARBA00022679"/>
    </source>
</evidence>
<evidence type="ECO:0000256" key="2">
    <source>
        <dbReference type="ARBA" id="ARBA00005992"/>
    </source>
</evidence>
<dbReference type="PROSITE" id="PS52029">
    <property type="entry name" value="LD_TPASE"/>
    <property type="match status" value="1"/>
</dbReference>
<accession>A0ABP9P2Z0</accession>
<evidence type="ECO:0000256" key="7">
    <source>
        <dbReference type="PROSITE-ProRule" id="PRU01373"/>
    </source>
</evidence>
<dbReference type="Pfam" id="PF03734">
    <property type="entry name" value="YkuD"/>
    <property type="match status" value="1"/>
</dbReference>
<protein>
    <recommendedName>
        <fullName evidence="10">L,D-TPase catalytic domain-containing protein</fullName>
    </recommendedName>
</protein>
<evidence type="ECO:0000259" key="10">
    <source>
        <dbReference type="PROSITE" id="PS52029"/>
    </source>
</evidence>
<evidence type="ECO:0000256" key="8">
    <source>
        <dbReference type="SAM" id="MobiDB-lite"/>
    </source>
</evidence>
<keyword evidence="4 7" id="KW-0133">Cell shape</keyword>
<evidence type="ECO:0000256" key="1">
    <source>
        <dbReference type="ARBA" id="ARBA00004752"/>
    </source>
</evidence>
<evidence type="ECO:0000256" key="4">
    <source>
        <dbReference type="ARBA" id="ARBA00022960"/>
    </source>
</evidence>
<evidence type="ECO:0000256" key="9">
    <source>
        <dbReference type="SAM" id="SignalP"/>
    </source>
</evidence>
<dbReference type="InterPro" id="IPR005490">
    <property type="entry name" value="LD_TPept_cat_dom"/>
</dbReference>
<evidence type="ECO:0000256" key="5">
    <source>
        <dbReference type="ARBA" id="ARBA00022984"/>
    </source>
</evidence>